<protein>
    <submittedName>
        <fullName evidence="2">Uncharacterized protein</fullName>
    </submittedName>
</protein>
<reference evidence="3" key="3">
    <citation type="journal article" date="2018" name="Mol. Plant Microbe Interact.">
        <title>Genome sequence resources for the wheat stripe rust pathogen (Puccinia striiformis f. sp. tritici) and the barley stripe rust pathogen (Puccinia striiformis f. sp. hordei).</title>
        <authorList>
            <person name="Xia C."/>
            <person name="Wang M."/>
            <person name="Yin C."/>
            <person name="Cornejo O.E."/>
            <person name="Hulbert S.H."/>
            <person name="Chen X."/>
        </authorList>
    </citation>
    <scope>NUCLEOTIDE SEQUENCE [LARGE SCALE GENOMIC DNA]</scope>
    <source>
        <strain evidence="3">93TX-2</strain>
    </source>
</reference>
<proteinExistence type="predicted"/>
<dbReference type="VEuPathDB" id="FungiDB:PSHT_01362"/>
<dbReference type="AlphaFoldDB" id="A0A2S4WL10"/>
<organism evidence="2 3">
    <name type="scientific">Puccinia striiformis</name>
    <dbReference type="NCBI Taxonomy" id="27350"/>
    <lineage>
        <taxon>Eukaryota</taxon>
        <taxon>Fungi</taxon>
        <taxon>Dikarya</taxon>
        <taxon>Basidiomycota</taxon>
        <taxon>Pucciniomycotina</taxon>
        <taxon>Pucciniomycetes</taxon>
        <taxon>Pucciniales</taxon>
        <taxon>Pucciniaceae</taxon>
        <taxon>Puccinia</taxon>
    </lineage>
</organism>
<evidence type="ECO:0000313" key="2">
    <source>
        <dbReference type="EMBL" id="POW22431.1"/>
    </source>
</evidence>
<reference evidence="2 3" key="1">
    <citation type="submission" date="2017-12" db="EMBL/GenBank/DDBJ databases">
        <title>Gene loss provides genomic basis for host adaptation in cereal stripe rust fungi.</title>
        <authorList>
            <person name="Xia C."/>
        </authorList>
    </citation>
    <scope>NUCLEOTIDE SEQUENCE [LARGE SCALE GENOMIC DNA]</scope>
    <source>
        <strain evidence="2 3">93TX-2</strain>
    </source>
</reference>
<gene>
    <name evidence="2" type="ORF">PSHT_01362</name>
</gene>
<keyword evidence="1" id="KW-0732">Signal</keyword>
<feature type="signal peptide" evidence="1">
    <location>
        <begin position="1"/>
        <end position="17"/>
    </location>
</feature>
<dbReference type="VEuPathDB" id="FungiDB:PSTT_12117"/>
<evidence type="ECO:0000256" key="1">
    <source>
        <dbReference type="SAM" id="SignalP"/>
    </source>
</evidence>
<comment type="caution">
    <text evidence="2">The sequence shown here is derived from an EMBL/GenBank/DDBJ whole genome shotgun (WGS) entry which is preliminary data.</text>
</comment>
<dbReference type="EMBL" id="PKSM01000010">
    <property type="protein sequence ID" value="POW22431.1"/>
    <property type="molecule type" value="Genomic_DNA"/>
</dbReference>
<evidence type="ECO:0000313" key="3">
    <source>
        <dbReference type="Proteomes" id="UP000238274"/>
    </source>
</evidence>
<keyword evidence="3" id="KW-1185">Reference proteome</keyword>
<name>A0A2S4WL10_9BASI</name>
<reference evidence="3" key="2">
    <citation type="journal article" date="2018" name="BMC Genomics">
        <title>Genomic insights into host adaptation between the wheat stripe rust pathogen (Puccinia striiformis f. sp. tritici) and the barley stripe rust pathogen (Puccinia striiformis f. sp. hordei).</title>
        <authorList>
            <person name="Xia C."/>
            <person name="Wang M."/>
            <person name="Yin C."/>
            <person name="Cornejo O.E."/>
            <person name="Hulbert S.H."/>
            <person name="Chen X."/>
        </authorList>
    </citation>
    <scope>NUCLEOTIDE SEQUENCE [LARGE SCALE GENOMIC DNA]</scope>
    <source>
        <strain evidence="3">93TX-2</strain>
    </source>
</reference>
<dbReference type="OrthoDB" id="2499470at2759"/>
<sequence length="123" mass="14117">MATLMLIFLVYGTGVAHQQIQNHGTSGPSSVWIIRRPHSLCHLWICQYSRLHWLIGVPEYLLWASSRNHEVPISHWVFWLPGFVAVGGFGLLHRFLNPYEEAAREPIGIRSTMSTVNKAREIR</sequence>
<accession>A0A2S4WL10</accession>
<feature type="chain" id="PRO_5015490360" evidence="1">
    <location>
        <begin position="18"/>
        <end position="123"/>
    </location>
</feature>
<dbReference type="Proteomes" id="UP000238274">
    <property type="component" value="Unassembled WGS sequence"/>
</dbReference>